<dbReference type="AlphaFoldDB" id="A0AAJ8BXJ1"/>
<dbReference type="GeneID" id="84593394"/>
<feature type="compositionally biased region" description="Polar residues" evidence="1">
    <location>
        <begin position="102"/>
        <end position="132"/>
    </location>
</feature>
<reference evidence="2" key="1">
    <citation type="submission" date="2025-02" db="EMBL/GenBank/DDBJ databases">
        <authorList>
            <consortium name="NCBI Genome Project"/>
        </authorList>
    </citation>
    <scope>NUCLEOTIDE SEQUENCE</scope>
</reference>
<dbReference type="RefSeq" id="XP_059604783.1">
    <property type="nucleotide sequence ID" value="XM_059745092.1"/>
</dbReference>
<sequence>MQATSKPELASRSKRTRGRRSRGPCLSWAVMRCDVIYDELFAFGGLSVADGMMRFPPNGSTRGAHTADLLMLRTMRQSEMNLGRAVRGSARKVFAAGKRRSTGSSALLPTRNQRGWQRQDSIHPSQPPLTVS</sequence>
<gene>
    <name evidence="2" type="ORF">An16g04290</name>
</gene>
<feature type="compositionally biased region" description="Basic residues" evidence="1">
    <location>
        <begin position="12"/>
        <end position="21"/>
    </location>
</feature>
<feature type="region of interest" description="Disordered" evidence="1">
    <location>
        <begin position="1"/>
        <end position="21"/>
    </location>
</feature>
<dbReference type="KEGG" id="ang:An16g04290"/>
<accession>A0AAJ8BXJ1</accession>
<proteinExistence type="predicted"/>
<protein>
    <submittedName>
        <fullName evidence="2">Uncharacterized protein</fullName>
    </submittedName>
</protein>
<dbReference type="VEuPathDB" id="FungiDB:An16g04290"/>
<name>A0AAJ8BXJ1_ASPNG</name>
<evidence type="ECO:0000256" key="1">
    <source>
        <dbReference type="SAM" id="MobiDB-lite"/>
    </source>
</evidence>
<reference evidence="2" key="2">
    <citation type="submission" date="2025-08" db="UniProtKB">
        <authorList>
            <consortium name="RefSeq"/>
        </authorList>
    </citation>
    <scope>IDENTIFICATION</scope>
</reference>
<feature type="region of interest" description="Disordered" evidence="1">
    <location>
        <begin position="94"/>
        <end position="132"/>
    </location>
</feature>
<organism evidence="2">
    <name type="scientific">Aspergillus niger</name>
    <dbReference type="NCBI Taxonomy" id="5061"/>
    <lineage>
        <taxon>Eukaryota</taxon>
        <taxon>Fungi</taxon>
        <taxon>Dikarya</taxon>
        <taxon>Ascomycota</taxon>
        <taxon>Pezizomycotina</taxon>
        <taxon>Eurotiomycetes</taxon>
        <taxon>Eurotiomycetidae</taxon>
        <taxon>Eurotiales</taxon>
        <taxon>Aspergillaceae</taxon>
        <taxon>Aspergillus</taxon>
        <taxon>Aspergillus subgen. Circumdati</taxon>
    </lineage>
</organism>
<evidence type="ECO:0000313" key="2">
    <source>
        <dbReference type="RefSeq" id="XP_059604783.1"/>
    </source>
</evidence>